<feature type="compositionally biased region" description="Basic residues" evidence="5">
    <location>
        <begin position="1"/>
        <end position="28"/>
    </location>
</feature>
<dbReference type="InterPro" id="IPR027417">
    <property type="entry name" value="P-loop_NTPase"/>
</dbReference>
<keyword evidence="4" id="KW-0067">ATP-binding</keyword>
<dbReference type="Pfam" id="PF24485">
    <property type="entry name" value="zf-C2H2_DHX34"/>
    <property type="match status" value="1"/>
</dbReference>
<dbReference type="CDD" id="cd17979">
    <property type="entry name" value="DEXHc_DHX34"/>
    <property type="match status" value="1"/>
</dbReference>
<evidence type="ECO:0000256" key="4">
    <source>
        <dbReference type="ARBA" id="ARBA00022840"/>
    </source>
</evidence>
<dbReference type="FunFam" id="3.40.50.300:FF:000725">
    <property type="entry name" value="probable ATP-dependent RNA helicase DHX34"/>
    <property type="match status" value="1"/>
</dbReference>
<accession>A0A0P5HVU0</accession>
<dbReference type="Pfam" id="PF00270">
    <property type="entry name" value="DEAD"/>
    <property type="match status" value="1"/>
</dbReference>
<dbReference type="CDD" id="cd18791">
    <property type="entry name" value="SF2_C_RHA"/>
    <property type="match status" value="1"/>
</dbReference>
<dbReference type="InterPro" id="IPR014001">
    <property type="entry name" value="Helicase_ATP-bd"/>
</dbReference>
<organism evidence="6">
    <name type="scientific">Daphnia magna</name>
    <dbReference type="NCBI Taxonomy" id="35525"/>
    <lineage>
        <taxon>Eukaryota</taxon>
        <taxon>Metazoa</taxon>
        <taxon>Ecdysozoa</taxon>
        <taxon>Arthropoda</taxon>
        <taxon>Crustacea</taxon>
        <taxon>Branchiopoda</taxon>
        <taxon>Diplostraca</taxon>
        <taxon>Cladocera</taxon>
        <taxon>Anomopoda</taxon>
        <taxon>Daphniidae</taxon>
        <taxon>Daphnia</taxon>
    </lineage>
</organism>
<dbReference type="FunFam" id="3.40.50.300:FF:000540">
    <property type="entry name" value="probable ATP-dependent RNA helicase DHX34"/>
    <property type="match status" value="1"/>
</dbReference>
<dbReference type="GO" id="GO:0004386">
    <property type="term" value="F:helicase activity"/>
    <property type="evidence" value="ECO:0007669"/>
    <property type="project" value="UniProtKB-KW"/>
</dbReference>
<name>A0A0P5HVU0_9CRUS</name>
<dbReference type="AlphaFoldDB" id="A0A0P5HVU0"/>
<dbReference type="RefSeq" id="XP_032786080.2">
    <property type="nucleotide sequence ID" value="XM_032930189.2"/>
</dbReference>
<protein>
    <submittedName>
        <fullName evidence="6">ATP-dependent RNA helicase DHX34</fullName>
    </submittedName>
</protein>
<dbReference type="InterPro" id="IPR011545">
    <property type="entry name" value="DEAD/DEAH_box_helicase_dom"/>
</dbReference>
<dbReference type="GO" id="GO:0003723">
    <property type="term" value="F:RNA binding"/>
    <property type="evidence" value="ECO:0007669"/>
    <property type="project" value="TreeGrafter"/>
</dbReference>
<reference evidence="6" key="1">
    <citation type="submission" date="2015-10" db="EMBL/GenBank/DDBJ databases">
        <title>EvidentialGene: Evidence-directed Construction of Complete mRNA Transcriptomes without Genomes.</title>
        <authorList>
            <person name="Gilbert D.G."/>
        </authorList>
    </citation>
    <scope>NUCLEOTIDE SEQUENCE</scope>
</reference>
<dbReference type="PANTHER" id="PTHR18934:SF221">
    <property type="entry name" value="ATP-DEPENDENT RNA HELICASE DHX34-RELATED"/>
    <property type="match status" value="1"/>
</dbReference>
<evidence type="ECO:0000256" key="5">
    <source>
        <dbReference type="SAM" id="MobiDB-lite"/>
    </source>
</evidence>
<dbReference type="Pfam" id="PF21010">
    <property type="entry name" value="HA2_C"/>
    <property type="match status" value="1"/>
</dbReference>
<dbReference type="PANTHER" id="PTHR18934">
    <property type="entry name" value="ATP-DEPENDENT RNA HELICASE"/>
    <property type="match status" value="1"/>
</dbReference>
<dbReference type="OrthoDB" id="3363059at2759"/>
<evidence type="ECO:0000256" key="1">
    <source>
        <dbReference type="ARBA" id="ARBA00022741"/>
    </source>
</evidence>
<dbReference type="SMART" id="SM00847">
    <property type="entry name" value="HA2"/>
    <property type="match status" value="1"/>
</dbReference>
<feature type="region of interest" description="Disordered" evidence="5">
    <location>
        <begin position="1"/>
        <end position="45"/>
    </location>
</feature>
<dbReference type="KEGG" id="dmk:116923685"/>
<dbReference type="GeneID" id="116923685"/>
<dbReference type="InterPro" id="IPR056382">
    <property type="entry name" value="DHX34_Znf-C2H2"/>
</dbReference>
<keyword evidence="2" id="KW-0378">Hydrolase</keyword>
<keyword evidence="3 6" id="KW-0347">Helicase</keyword>
<proteinExistence type="predicted"/>
<dbReference type="FunFam" id="1.20.120.1080:FF:000005">
    <property type="entry name" value="ATP-dependent helicase HrpA"/>
    <property type="match status" value="1"/>
</dbReference>
<dbReference type="Gene3D" id="3.40.50.300">
    <property type="entry name" value="P-loop containing nucleotide triphosphate hydrolases"/>
    <property type="match status" value="2"/>
</dbReference>
<dbReference type="SMART" id="SM00487">
    <property type="entry name" value="DEXDc"/>
    <property type="match status" value="1"/>
</dbReference>
<dbReference type="InterPro" id="IPR007502">
    <property type="entry name" value="Helicase-assoc_dom"/>
</dbReference>
<dbReference type="GO" id="GO:0016787">
    <property type="term" value="F:hydrolase activity"/>
    <property type="evidence" value="ECO:0007669"/>
    <property type="project" value="UniProtKB-KW"/>
</dbReference>
<feature type="region of interest" description="Disordered" evidence="5">
    <location>
        <begin position="729"/>
        <end position="750"/>
    </location>
</feature>
<evidence type="ECO:0000256" key="3">
    <source>
        <dbReference type="ARBA" id="ARBA00022806"/>
    </source>
</evidence>
<dbReference type="Pfam" id="PF00271">
    <property type="entry name" value="Helicase_C"/>
    <property type="match status" value="1"/>
</dbReference>
<dbReference type="PROSITE" id="PS51192">
    <property type="entry name" value="HELICASE_ATP_BIND_1"/>
    <property type="match status" value="1"/>
</dbReference>
<dbReference type="PROSITE" id="PS51194">
    <property type="entry name" value="HELICASE_CTER"/>
    <property type="match status" value="1"/>
</dbReference>
<keyword evidence="1" id="KW-0547">Nucleotide-binding</keyword>
<dbReference type="InterPro" id="IPR001650">
    <property type="entry name" value="Helicase_C-like"/>
</dbReference>
<sequence length="1190" mass="136277">MPKEKRRFSRSPSRRKRSRSRSPKKHNSKKCESNQFEETESQERQRATKINQEFSFEDYKKDLDTLFFTDRDVIKKSTPQYEEFWKFFNKYQLMRKKQGINSWIPPKTQPCNKLGIPTVYHRSFMINFGLNLPPPDKLLSRIPSVDYSERKSARPRLTREQLMEFHQIILLYLEFLQREKMVKLKKLRESQQKLPIAQFKDEIVKAVFEKQVIIIAGDTGCGKSTQVPQYLLQAGFSRIACTQPRRIACIALSKRVAYETLNEFGSTVGYQIRFEKSKTQATRIVFVTEGLVLRQISTDPTLSDYDIIVLDEVHERHLAGDFLLGVMKCLVQSRKDLKLILMSATINIGLFQQYFQGQAPVIQVPGRLFPIQVQYKPIAAEERVTKTGKMNPSPYLRILQLIDGKYKIDERGDLLIFLSGMNEITTVEEVVREYAQQNQRWIVLPLHSTLSVAEQDKVFDYPPEGVRKCIIATNIAETSITLDGVRFVVDSGKVKEMSHDPISKLQRLQEFWISRASAEQRKGRAGRTGPGVCFRLYSEKEYGDFAAYATPEIQRVPLDSMILQMISMGLPDARLFPFIEPPSGDAVENSITTLKEKGALTIDEKLTTIGKCLAGLPVDITLGKMLLMGSIFGQVEAVLALAAALSVQTPFTNRAYRDSDCESARKDLDSDHGDPLTLLNAYKAWLEIKATNQGHTSRKWCKKRGLEEQRFYEMTKLRQQFRHILSDAGLLPGQDSKQNTSSSQRAVRHGQLQHLRSLKRDFIRSGQRKRKVLKLGEDIEDMDDDDDEENGEQMEMPTGANIDIKDVEFRLQHDQSTVRSLLRGVTSAATSHQDLMLLKLILASGLSPQVAIADEFNNYKSTSDQLFHTRAKPFTALHPMGVFANHPEALQLLEHDTIQVPGFVTKLPVSSKHQVLMYVTLLETNKLYLMNAFRMPAAQTLLLFSQSIDTNGDFARIVCDSWLELQFVDAAAAQSLLLRACQLRYRWNDLLMLRLDPNRPLREKDVQKLEQKMKRMQKDLHYDLIAFTQTQTLYTIKRLLAADLKIIYRGCALEDAGIPDEKNPSEINPFWPEFLAVTHPRKGGIQMADFLVYGCLEEPDFTQDYLSTPWACPICELNFYLTGLGRLRHQVQCQKTKELMEEGQGEQAETSVSQTGYFCPDCRSTLELTGIDLLRHQKKHQQEKSKVEED</sequence>
<dbReference type="SMART" id="SM00490">
    <property type="entry name" value="HELICc"/>
    <property type="match status" value="1"/>
</dbReference>
<evidence type="ECO:0000256" key="2">
    <source>
        <dbReference type="ARBA" id="ARBA00022801"/>
    </source>
</evidence>
<feature type="compositionally biased region" description="Polar residues" evidence="5">
    <location>
        <begin position="735"/>
        <end position="745"/>
    </location>
</feature>
<evidence type="ECO:0000313" key="6">
    <source>
        <dbReference type="EMBL" id="JAN28541.1"/>
    </source>
</evidence>
<dbReference type="SUPFAM" id="SSF52540">
    <property type="entry name" value="P-loop containing nucleoside triphosphate hydrolases"/>
    <property type="match status" value="1"/>
</dbReference>
<dbReference type="EMBL" id="GDIQ01066196">
    <property type="protein sequence ID" value="JAN28541.1"/>
    <property type="molecule type" value="Transcribed_RNA"/>
</dbReference>
<dbReference type="GO" id="GO:0005524">
    <property type="term" value="F:ATP binding"/>
    <property type="evidence" value="ECO:0007669"/>
    <property type="project" value="UniProtKB-KW"/>
</dbReference>
<dbReference type="Gene3D" id="1.20.120.1080">
    <property type="match status" value="1"/>
</dbReference>